<sequence>MRVNKRVLSAVLLAFVFAGCSFKPATPLKDTTYKATYQTTNLNDMWWKDFNDTALNKLVSDGLSYNSDLALALNNIELARVNLGLSKLDYLPNVGYQGSATRANNTPLAPDLNSQASYNIGLNLNYELDLWGRVRNGVEAKKSMYMASKYDYNAARLSIASSIASTYFRLLFLKEQEGILKDTLASYENTLEFRQNQLNAGVIGSITYHQAQAQVDSAKSQLVNVQNQLSSTNTALAILTGKSYDEILYKDILTNKNSISNIPDVPSGVPSDLLLHRADVASALEKLKATNFLVGVARANYFPKISLTGLFGYASLEFDRLITQTSSNWSAGGSLVGPLLDFGRTARGVEIANLEQNASFINYDKTLKNAFGEVRNALVSRENSITKQNSMKNLVNSSQKVYDLANQRYSAGYSDHLELLDAQRQLLSSKLSLASADFDVANSVVEVYKALGGGFNLDDNATKELISSDKTVLPTTSVSPFAD</sequence>
<evidence type="ECO:0000313" key="4">
    <source>
        <dbReference type="Proteomes" id="UP000069632"/>
    </source>
</evidence>
<proteinExistence type="inferred from homology"/>
<dbReference type="InterPro" id="IPR010131">
    <property type="entry name" value="MdtP/NodT-like"/>
</dbReference>
<gene>
    <name evidence="3" type="primary">oprM</name>
    <name evidence="3" type="ORF">ERS672216_00214</name>
</gene>
<evidence type="ECO:0000256" key="2">
    <source>
        <dbReference type="RuleBase" id="RU362097"/>
    </source>
</evidence>
<dbReference type="PROSITE" id="PS51257">
    <property type="entry name" value="PROKAR_LIPOPROTEIN"/>
    <property type="match status" value="1"/>
</dbReference>
<feature type="chain" id="PRO_5007229862" evidence="2">
    <location>
        <begin position="26"/>
        <end position="483"/>
    </location>
</feature>
<dbReference type="OrthoDB" id="9783163at2"/>
<comment type="similarity">
    <text evidence="1 2">Belongs to the outer membrane factor (OMF) (TC 1.B.17) family.</text>
</comment>
<organism evidence="3 4">
    <name type="scientific">Campylobacter geochelonis</name>
    <dbReference type="NCBI Taxonomy" id="1780362"/>
    <lineage>
        <taxon>Bacteria</taxon>
        <taxon>Pseudomonadati</taxon>
        <taxon>Campylobacterota</taxon>
        <taxon>Epsilonproteobacteria</taxon>
        <taxon>Campylobacterales</taxon>
        <taxon>Campylobacteraceae</taxon>
        <taxon>Campylobacter</taxon>
    </lineage>
</organism>
<dbReference type="NCBIfam" id="TIGR01845">
    <property type="entry name" value="outer_NodT"/>
    <property type="match status" value="1"/>
</dbReference>
<dbReference type="PANTHER" id="PTHR30203">
    <property type="entry name" value="OUTER MEMBRANE CATION EFFLUX PROTEIN"/>
    <property type="match status" value="1"/>
</dbReference>
<keyword evidence="2" id="KW-1134">Transmembrane beta strand</keyword>
<feature type="signal peptide" evidence="2">
    <location>
        <begin position="1"/>
        <end position="25"/>
    </location>
</feature>
<comment type="subcellular location">
    <subcellularLocation>
        <location evidence="2">Cell membrane</location>
        <topology evidence="2">Lipid-anchor</topology>
    </subcellularLocation>
</comment>
<dbReference type="GO" id="GO:0005886">
    <property type="term" value="C:plasma membrane"/>
    <property type="evidence" value="ECO:0007669"/>
    <property type="project" value="UniProtKB-SubCell"/>
</dbReference>
<dbReference type="SUPFAM" id="SSF56954">
    <property type="entry name" value="Outer membrane efflux proteins (OEP)"/>
    <property type="match status" value="1"/>
</dbReference>
<keyword evidence="2 3" id="KW-0449">Lipoprotein</keyword>
<dbReference type="Gene3D" id="2.20.200.10">
    <property type="entry name" value="Outer membrane efflux proteins (OEP)"/>
    <property type="match status" value="1"/>
</dbReference>
<reference evidence="3 4" key="1">
    <citation type="submission" date="2016-02" db="EMBL/GenBank/DDBJ databases">
        <authorList>
            <consortium name="Pathogen Informatics"/>
        </authorList>
    </citation>
    <scope>NUCLEOTIDE SEQUENCE [LARGE SCALE GENOMIC DNA]</scope>
    <source>
        <strain evidence="3 4">RC20</strain>
    </source>
</reference>
<evidence type="ECO:0000313" key="3">
    <source>
        <dbReference type="EMBL" id="CZE46139.1"/>
    </source>
</evidence>
<protein>
    <submittedName>
        <fullName evidence="3">RND efflux system, outer membrane lipoprotein CmeC</fullName>
    </submittedName>
</protein>
<dbReference type="Pfam" id="PF02321">
    <property type="entry name" value="OEP"/>
    <property type="match status" value="2"/>
</dbReference>
<dbReference type="InterPro" id="IPR003423">
    <property type="entry name" value="OMP_efflux"/>
</dbReference>
<dbReference type="Proteomes" id="UP000069632">
    <property type="component" value="Unassembled WGS sequence"/>
</dbReference>
<evidence type="ECO:0000256" key="1">
    <source>
        <dbReference type="ARBA" id="ARBA00007613"/>
    </source>
</evidence>
<dbReference type="Gene3D" id="1.20.1600.10">
    <property type="entry name" value="Outer membrane efflux proteins (OEP)"/>
    <property type="match status" value="1"/>
</dbReference>
<dbReference type="GO" id="GO:0015562">
    <property type="term" value="F:efflux transmembrane transporter activity"/>
    <property type="evidence" value="ECO:0007669"/>
    <property type="project" value="InterPro"/>
</dbReference>
<keyword evidence="2" id="KW-0812">Transmembrane</keyword>
<keyword evidence="2" id="KW-0732">Signal</keyword>
<keyword evidence="2" id="KW-0564">Palmitate</keyword>
<name>A0A128EBX0_9BACT</name>
<dbReference type="RefSeq" id="WP_075531311.1">
    <property type="nucleotide sequence ID" value="NZ_CP053844.1"/>
</dbReference>
<keyword evidence="4" id="KW-1185">Reference proteome</keyword>
<accession>A0A128EBX0</accession>
<keyword evidence="2" id="KW-0472">Membrane</keyword>
<dbReference type="AlphaFoldDB" id="A0A128EBX0"/>
<dbReference type="EMBL" id="FIZP01000001">
    <property type="protein sequence ID" value="CZE46139.1"/>
    <property type="molecule type" value="Genomic_DNA"/>
</dbReference>